<evidence type="ECO:0000256" key="3">
    <source>
        <dbReference type="SAM" id="Coils"/>
    </source>
</evidence>
<dbReference type="OrthoDB" id="1664597at2759"/>
<dbReference type="InterPro" id="IPR032501">
    <property type="entry name" value="Prot_ATP_ID_OB_2nd"/>
</dbReference>
<sequence length="110" mass="12611">MDNKESIKLYVKKVIEHREIESKVKKLRLDIKELNKKYEKTEDNLKALQSVGQIIGQVLKQLEDEKFIVKASSGPRYVVGCKSKINKSKLVIGTRVSLDMTTLTVMKDTM</sequence>
<dbReference type="InterPro" id="IPR050221">
    <property type="entry name" value="26S_Proteasome_ATPase"/>
</dbReference>
<evidence type="ECO:0000256" key="2">
    <source>
        <dbReference type="ARBA" id="ARBA00022840"/>
    </source>
</evidence>
<proteinExistence type="predicted"/>
<gene>
    <name evidence="5" type="ORF">PFLG_02947</name>
</gene>
<dbReference type="InterPro" id="IPR012340">
    <property type="entry name" value="NA-bd_OB-fold"/>
</dbReference>
<evidence type="ECO:0000313" key="5">
    <source>
        <dbReference type="EMBL" id="KNC37844.1"/>
    </source>
</evidence>
<dbReference type="Pfam" id="PF16450">
    <property type="entry name" value="Prot_ATP_ID_OB_C"/>
    <property type="match status" value="1"/>
</dbReference>
<dbReference type="EMBL" id="GG664716">
    <property type="protein sequence ID" value="KNC37844.1"/>
    <property type="molecule type" value="Genomic_DNA"/>
</dbReference>
<keyword evidence="1" id="KW-0547">Nucleotide-binding</keyword>
<reference evidence="6" key="2">
    <citation type="submission" date="2015-07" db="EMBL/GenBank/DDBJ databases">
        <title>The genome sequence of Plasmodium falciparum RAJ116.</title>
        <authorList>
            <consortium name="The Broad Institute Genome Sequencing Platform"/>
            <person name="Volkman S.K."/>
            <person name="Neafsey D.E."/>
            <person name="Dash A.P."/>
            <person name="Chitnis C.E."/>
            <person name="Hartl D.L."/>
            <person name="Young S.K."/>
            <person name="Kodira C.D."/>
            <person name="Zeng Q."/>
            <person name="Koehrsen M."/>
            <person name="Godfrey P."/>
            <person name="Alvarado L."/>
            <person name="Berlin A."/>
            <person name="Borenstein D."/>
            <person name="Chen Z."/>
            <person name="Engels R."/>
            <person name="Freedman E."/>
            <person name="Gellesch M."/>
            <person name="Goldberg J."/>
            <person name="Griggs A."/>
            <person name="Gujja S."/>
            <person name="Heiman D."/>
            <person name="Hepburn T."/>
            <person name="Howarth C."/>
            <person name="Jen D."/>
            <person name="Larson L."/>
            <person name="Lewis B."/>
            <person name="Mehta T."/>
            <person name="Park D."/>
            <person name="Pearson M."/>
            <person name="Roberts A."/>
            <person name="Saif S."/>
            <person name="Shea T."/>
            <person name="Shenoy N."/>
            <person name="Sisk P."/>
            <person name="Stolte C."/>
            <person name="Sykes S."/>
            <person name="Walk T."/>
            <person name="White J."/>
            <person name="Yandava C."/>
            <person name="Wirth D.F."/>
            <person name="Nusbaum C."/>
            <person name="Birren B."/>
        </authorList>
    </citation>
    <scope>NUCLEOTIDE SEQUENCE [LARGE SCALE GENOMIC DNA]</scope>
    <source>
        <strain evidence="6">RAJ116</strain>
    </source>
</reference>
<evidence type="ECO:0000256" key="1">
    <source>
        <dbReference type="ARBA" id="ARBA00022741"/>
    </source>
</evidence>
<evidence type="ECO:0000313" key="6">
    <source>
        <dbReference type="Proteomes" id="UP000054566"/>
    </source>
</evidence>
<dbReference type="PANTHER" id="PTHR23073">
    <property type="entry name" value="26S PROTEASOME REGULATORY SUBUNIT"/>
    <property type="match status" value="1"/>
</dbReference>
<keyword evidence="5" id="KW-0647">Proteasome</keyword>
<dbReference type="Proteomes" id="UP000054566">
    <property type="component" value="Unassembled WGS sequence"/>
</dbReference>
<keyword evidence="2" id="KW-0067">ATP-binding</keyword>
<reference evidence="6" key="1">
    <citation type="submission" date="2015-07" db="EMBL/GenBank/DDBJ databases">
        <title>Annotation of Plasmodium falciparum RAJ116.</title>
        <authorList>
            <consortium name="The Broad Institute Genome Sequencing Platform"/>
            <person name="Volkman S.K."/>
            <person name="Neafsey D.E."/>
            <person name="Dash A.P."/>
            <person name="Chitnis C.E."/>
            <person name="Hartl D.L."/>
            <person name="Young S.K."/>
            <person name="Zeng Q."/>
            <person name="Koehrsen M."/>
            <person name="Alvarado L."/>
            <person name="Berlin A."/>
            <person name="Borenstein D."/>
            <person name="Chapman S.B."/>
            <person name="Chen Z."/>
            <person name="Engels R."/>
            <person name="Freedman E."/>
            <person name="Gellesch M."/>
            <person name="Goldberg J."/>
            <person name="Griggs A."/>
            <person name="Gujja S."/>
            <person name="Heilman E.R."/>
            <person name="Heiman D.I."/>
            <person name="Howarth C."/>
            <person name="Jen D."/>
            <person name="Larson L."/>
            <person name="Mehta T."/>
            <person name="Neiman D."/>
            <person name="Park D."/>
            <person name="Pearson M."/>
            <person name="Roberts A."/>
            <person name="Saif S."/>
            <person name="Shea T."/>
            <person name="Shenoy N."/>
            <person name="Sisk P."/>
            <person name="Stolte C."/>
            <person name="Sykes S."/>
            <person name="Walk T."/>
            <person name="White J."/>
            <person name="Yandava C."/>
            <person name="Haas B."/>
            <person name="Henn M.R."/>
            <person name="Nusbaum C."/>
            <person name="Birren B."/>
        </authorList>
    </citation>
    <scope>NUCLEOTIDE SEQUENCE [LARGE SCALE GENOMIC DNA]</scope>
    <source>
        <strain evidence="6">RAJ116</strain>
    </source>
</reference>
<protein>
    <submittedName>
        <fullName evidence="5">26S proteasome regulatory subunit</fullName>
    </submittedName>
</protein>
<evidence type="ECO:0000259" key="4">
    <source>
        <dbReference type="Pfam" id="PF16450"/>
    </source>
</evidence>
<dbReference type="Gene3D" id="2.40.50.140">
    <property type="entry name" value="Nucleic acid-binding proteins"/>
    <property type="match status" value="1"/>
</dbReference>
<organism evidence="5 6">
    <name type="scientific">Plasmodium falciparum RAJ116</name>
    <dbReference type="NCBI Taxonomy" id="580058"/>
    <lineage>
        <taxon>Eukaryota</taxon>
        <taxon>Sar</taxon>
        <taxon>Alveolata</taxon>
        <taxon>Apicomplexa</taxon>
        <taxon>Aconoidasida</taxon>
        <taxon>Haemosporida</taxon>
        <taxon>Plasmodiidae</taxon>
        <taxon>Plasmodium</taxon>
        <taxon>Plasmodium (Laverania)</taxon>
    </lineage>
</organism>
<keyword evidence="3" id="KW-0175">Coiled coil</keyword>
<name>A0A0L0D2H0_PLAFA</name>
<dbReference type="GO" id="GO:0000502">
    <property type="term" value="C:proteasome complex"/>
    <property type="evidence" value="ECO:0007669"/>
    <property type="project" value="UniProtKB-KW"/>
</dbReference>
<accession>A0A0L0D2H0</accession>
<dbReference type="AlphaFoldDB" id="A0A0L0D2H0"/>
<feature type="coiled-coil region" evidence="3">
    <location>
        <begin position="17"/>
        <end position="51"/>
    </location>
</feature>
<feature type="domain" description="Proteasomal ATPase second OB" evidence="4">
    <location>
        <begin position="55"/>
        <end position="106"/>
    </location>
</feature>
<dbReference type="GO" id="GO:0005524">
    <property type="term" value="F:ATP binding"/>
    <property type="evidence" value="ECO:0007669"/>
    <property type="project" value="UniProtKB-KW"/>
</dbReference>